<dbReference type="EMBL" id="WEHX01000009">
    <property type="protein sequence ID" value="KAB7662280.1"/>
    <property type="molecule type" value="Genomic_DNA"/>
</dbReference>
<dbReference type="RefSeq" id="WP_152157726.1">
    <property type="nucleotide sequence ID" value="NZ_WEHX01000009.1"/>
</dbReference>
<evidence type="ECO:0000256" key="3">
    <source>
        <dbReference type="ARBA" id="ARBA00022448"/>
    </source>
</evidence>
<evidence type="ECO:0000256" key="2">
    <source>
        <dbReference type="ARBA" id="ARBA00006413"/>
    </source>
</evidence>
<comment type="function">
    <text evidence="12">Responsible for the transport of C4-dicarboxylates.</text>
</comment>
<evidence type="ECO:0000256" key="6">
    <source>
        <dbReference type="ARBA" id="ARBA00022692"/>
    </source>
</evidence>
<feature type="transmembrane region" description="Helical" evidence="13">
    <location>
        <begin position="367"/>
        <end position="387"/>
    </location>
</feature>
<evidence type="ECO:0000256" key="5">
    <source>
        <dbReference type="ARBA" id="ARBA00022519"/>
    </source>
</evidence>
<keyword evidence="5 12" id="KW-0997">Cell inner membrane</keyword>
<feature type="transmembrane region" description="Helical" evidence="13">
    <location>
        <begin position="275"/>
        <end position="292"/>
    </location>
</feature>
<feature type="transmembrane region" description="Helical" evidence="13">
    <location>
        <begin position="53"/>
        <end position="72"/>
    </location>
</feature>
<dbReference type="GO" id="GO:0015556">
    <property type="term" value="F:C4-dicarboxylate transmembrane transporter activity"/>
    <property type="evidence" value="ECO:0007669"/>
    <property type="project" value="InterPro"/>
</dbReference>
<comment type="catalytic activity">
    <reaction evidence="9">
        <text>L-aspartate(in) + succinate(out) = L-aspartate(out) + succinate(in)</text>
        <dbReference type="Rhea" id="RHEA:29343"/>
        <dbReference type="ChEBI" id="CHEBI:29991"/>
        <dbReference type="ChEBI" id="CHEBI:30031"/>
    </reaction>
    <physiologicalReaction direction="right-to-left" evidence="9">
        <dbReference type="Rhea" id="RHEA:29345"/>
    </physiologicalReaction>
</comment>
<evidence type="ECO:0000313" key="15">
    <source>
        <dbReference type="Proteomes" id="UP000430564"/>
    </source>
</evidence>
<sequence length="447" mass="47349">MEMDLNFWLQLLTVAFCIGLGGRYGGVGLGAAGGLGVCILVLLFGLKPSSPPVSTILIIVAVIACTSILQGAGGLDWMVKIAERMLRKWPKAITFVAPFVCSLFVIFVGTAYVAFAVYPVVAEVATQARVRPERPIAASVISAGIAVVASPMSAATAALVAALSPYNVSLIEILMISVPAFLFATFCTCLAVYWKGTELENDPEFRRRVESGDFQDLVMTEKKSEKEDASKMKKVRLSVGIFGLGVATVLILGFFKELLPVWTVAGKTSTLPIPQLIQMVMLACGLFIIVACRIPSHKFADGSVFRAGLIGVVGVFGVSWLTGTFFDAYHDGFVELFKVMAESTPLLFGVVLFLFSAVILSPSATVVALMPLGAAIGIPPLLLVALYPASCGDFLIPGGAQIGCCSFDRTGTTHLGSWVLNHSYLIPGFVHILTGVAAGYGIYCLIG</sequence>
<dbReference type="AlphaFoldDB" id="A0A6I1EWX7"/>
<dbReference type="NCBIfam" id="TIGR00770">
    <property type="entry name" value="Dcu"/>
    <property type="match status" value="1"/>
</dbReference>
<comment type="catalytic activity">
    <reaction evidence="10">
        <text>(S)-malate(in) + succinate(out) = (S)-malate(out) + succinate(in)</text>
        <dbReference type="Rhea" id="RHEA:29327"/>
        <dbReference type="ChEBI" id="CHEBI:15589"/>
        <dbReference type="ChEBI" id="CHEBI:30031"/>
    </reaction>
    <physiologicalReaction direction="right-to-left" evidence="10">
        <dbReference type="Rhea" id="RHEA:29329"/>
    </physiologicalReaction>
</comment>
<feature type="transmembrane region" description="Helical" evidence="13">
    <location>
        <begin position="343"/>
        <end position="360"/>
    </location>
</feature>
<evidence type="ECO:0000256" key="8">
    <source>
        <dbReference type="ARBA" id="ARBA00023136"/>
    </source>
</evidence>
<feature type="transmembrane region" description="Helical" evidence="13">
    <location>
        <begin position="424"/>
        <end position="446"/>
    </location>
</feature>
<gene>
    <name evidence="14" type="ORF">GBM95_02995</name>
</gene>
<keyword evidence="7 13" id="KW-1133">Transmembrane helix</keyword>
<dbReference type="OrthoDB" id="9770910at2"/>
<reference evidence="14 15" key="1">
    <citation type="submission" date="2019-10" db="EMBL/GenBank/DDBJ databases">
        <title>Genome diversity of Sutterella seckii.</title>
        <authorList>
            <person name="Chaplin A.V."/>
            <person name="Sokolova S.R."/>
            <person name="Mosin K.A."/>
            <person name="Ivanova E.L."/>
            <person name="Kochetkova T.O."/>
            <person name="Goltsov A.Y."/>
            <person name="Trofimov D.Y."/>
            <person name="Efimov B.A."/>
        </authorList>
    </citation>
    <scope>NUCLEOTIDE SEQUENCE [LARGE SCALE GENOMIC DNA]</scope>
    <source>
        <strain evidence="14 15">ASD393</strain>
    </source>
</reference>
<dbReference type="Pfam" id="PF03605">
    <property type="entry name" value="DcuA_DcuB"/>
    <property type="match status" value="1"/>
</dbReference>
<evidence type="ECO:0000256" key="1">
    <source>
        <dbReference type="ARBA" id="ARBA00004429"/>
    </source>
</evidence>
<keyword evidence="6 13" id="KW-0812">Transmembrane</keyword>
<dbReference type="NCBIfam" id="NF006927">
    <property type="entry name" value="PRK09412.1"/>
    <property type="match status" value="1"/>
</dbReference>
<comment type="catalytic activity">
    <reaction evidence="11">
        <text>fumarate(in) + succinate(out) = fumarate(out) + succinate(in)</text>
        <dbReference type="Rhea" id="RHEA:29323"/>
        <dbReference type="ChEBI" id="CHEBI:29806"/>
        <dbReference type="ChEBI" id="CHEBI:30031"/>
    </reaction>
    <physiologicalReaction direction="right-to-left" evidence="11">
        <dbReference type="Rhea" id="RHEA:29325"/>
    </physiologicalReaction>
</comment>
<evidence type="ECO:0000256" key="11">
    <source>
        <dbReference type="ARBA" id="ARBA00034287"/>
    </source>
</evidence>
<keyword evidence="4 12" id="KW-1003">Cell membrane</keyword>
<evidence type="ECO:0000256" key="12">
    <source>
        <dbReference type="PIRNR" id="PIRNR004539"/>
    </source>
</evidence>
<accession>A0A6I1EWX7</accession>
<comment type="subcellular location">
    <subcellularLocation>
        <location evidence="1 12">Cell inner membrane</location>
        <topology evidence="1 12">Multi-pass membrane protein</topology>
    </subcellularLocation>
</comment>
<feature type="transmembrane region" description="Helical" evidence="13">
    <location>
        <begin position="304"/>
        <end position="323"/>
    </location>
</feature>
<feature type="transmembrane region" description="Helical" evidence="13">
    <location>
        <begin position="92"/>
        <end position="115"/>
    </location>
</feature>
<proteinExistence type="inferred from homology"/>
<dbReference type="InterPro" id="IPR004668">
    <property type="entry name" value="Anaer_Dcu_memb_transpt"/>
</dbReference>
<feature type="transmembrane region" description="Helical" evidence="13">
    <location>
        <begin position="235"/>
        <end position="255"/>
    </location>
</feature>
<evidence type="ECO:0000256" key="9">
    <source>
        <dbReference type="ARBA" id="ARBA00034237"/>
    </source>
</evidence>
<evidence type="ECO:0000256" key="13">
    <source>
        <dbReference type="SAM" id="Phobius"/>
    </source>
</evidence>
<feature type="transmembrane region" description="Helical" evidence="13">
    <location>
        <begin position="173"/>
        <end position="194"/>
    </location>
</feature>
<organism evidence="14 15">
    <name type="scientific">Sutterella seckii</name>
    <dbReference type="NCBI Taxonomy" id="1944635"/>
    <lineage>
        <taxon>Bacteria</taxon>
        <taxon>Pseudomonadati</taxon>
        <taxon>Pseudomonadota</taxon>
        <taxon>Betaproteobacteria</taxon>
        <taxon>Burkholderiales</taxon>
        <taxon>Sutterellaceae</taxon>
        <taxon>Sutterella</taxon>
    </lineage>
</organism>
<dbReference type="GO" id="GO:0005886">
    <property type="term" value="C:plasma membrane"/>
    <property type="evidence" value="ECO:0007669"/>
    <property type="project" value="UniProtKB-SubCell"/>
</dbReference>
<comment type="caution">
    <text evidence="14">The sequence shown here is derived from an EMBL/GenBank/DDBJ whole genome shotgun (WGS) entry which is preliminary data.</text>
</comment>
<evidence type="ECO:0000313" key="14">
    <source>
        <dbReference type="EMBL" id="KAB7662280.1"/>
    </source>
</evidence>
<comment type="similarity">
    <text evidence="2 12">Belongs to the DcuA/DcuB transporter (TC 2.A.13.1) family.</text>
</comment>
<keyword evidence="8 12" id="KW-0472">Membrane</keyword>
<dbReference type="PANTHER" id="PTHR36106">
    <property type="entry name" value="ANAEROBIC C4-DICARBOXYLATE TRANSPORTER DCUB"/>
    <property type="match status" value="1"/>
</dbReference>
<dbReference type="PIRSF" id="PIRSF004539">
    <property type="entry name" value="C4-dicrbxl_trns"/>
    <property type="match status" value="1"/>
</dbReference>
<evidence type="ECO:0000256" key="10">
    <source>
        <dbReference type="ARBA" id="ARBA00034284"/>
    </source>
</evidence>
<dbReference type="Proteomes" id="UP000430564">
    <property type="component" value="Unassembled WGS sequence"/>
</dbReference>
<evidence type="ECO:0000256" key="7">
    <source>
        <dbReference type="ARBA" id="ARBA00022989"/>
    </source>
</evidence>
<evidence type="ECO:0000256" key="4">
    <source>
        <dbReference type="ARBA" id="ARBA00022475"/>
    </source>
</evidence>
<dbReference type="NCBIfam" id="NF009136">
    <property type="entry name" value="PRK12489.1"/>
    <property type="match status" value="1"/>
</dbReference>
<feature type="transmembrane region" description="Helical" evidence="13">
    <location>
        <begin position="27"/>
        <end position="46"/>
    </location>
</feature>
<name>A0A6I1EWX7_9BURK</name>
<feature type="transmembrane region" description="Helical" evidence="13">
    <location>
        <begin position="136"/>
        <end position="161"/>
    </location>
</feature>
<dbReference type="PANTHER" id="PTHR36106:SF3">
    <property type="entry name" value="ANAEROBIC C4-DICARBOXYLATE TRANSPORTER DCUB"/>
    <property type="match status" value="1"/>
</dbReference>
<protein>
    <recommendedName>
        <fullName evidence="12">C4-dicarboxylate transporter</fullName>
    </recommendedName>
</protein>
<keyword evidence="3 12" id="KW-0813">Transport</keyword>